<keyword evidence="3" id="KW-1185">Reference proteome</keyword>
<organism evidence="2 3">
    <name type="scientific">Vibrio navarrensis</name>
    <dbReference type="NCBI Taxonomy" id="29495"/>
    <lineage>
        <taxon>Bacteria</taxon>
        <taxon>Pseudomonadati</taxon>
        <taxon>Pseudomonadota</taxon>
        <taxon>Gammaproteobacteria</taxon>
        <taxon>Vibrionales</taxon>
        <taxon>Vibrionaceae</taxon>
        <taxon>Vibrio</taxon>
    </lineage>
</organism>
<evidence type="ECO:0008006" key="4">
    <source>
        <dbReference type="Google" id="ProtNLM"/>
    </source>
</evidence>
<dbReference type="AlphaFoldDB" id="A0A099LVU8"/>
<dbReference type="Proteomes" id="UP000029994">
    <property type="component" value="Unassembled WGS sequence"/>
</dbReference>
<dbReference type="EMBL" id="JMCG01000001">
    <property type="protein sequence ID" value="KGK12348.1"/>
    <property type="molecule type" value="Genomic_DNA"/>
</dbReference>
<protein>
    <recommendedName>
        <fullName evidence="4">Lipoprotein</fullName>
    </recommendedName>
</protein>
<proteinExistence type="predicted"/>
<evidence type="ECO:0000313" key="2">
    <source>
        <dbReference type="EMBL" id="KGK12348.1"/>
    </source>
</evidence>
<evidence type="ECO:0000256" key="1">
    <source>
        <dbReference type="SAM" id="SignalP"/>
    </source>
</evidence>
<dbReference type="RefSeq" id="WP_039428424.1">
    <property type="nucleotide sequence ID" value="NZ_CAWPVW010000065.1"/>
</dbReference>
<gene>
    <name evidence="2" type="ORF">EA26_13885</name>
</gene>
<sequence length="175" mass="19035">MKQLMLVLAVAITVSGCASNDISQVMNDGVNGAINGVLGSVGGTDSVVKNEKSYSVERERMYTTEATRTRKDFGSIQVTKTEKNPQSKTQLVLESCVHPRIGSVKCQGFLYEVTPEGWLVDDKVSFNSDYDKGITLASGTYYFKLNTSGVGNDYYVTGEATITPFVTNYVALTLE</sequence>
<comment type="caution">
    <text evidence="2">The sequence shown here is derived from an EMBL/GenBank/DDBJ whole genome shotgun (WGS) entry which is preliminary data.</text>
</comment>
<name>A0A099LVU8_9VIBR</name>
<dbReference type="GeneID" id="43684244"/>
<keyword evidence="1" id="KW-0732">Signal</keyword>
<feature type="signal peptide" evidence="1">
    <location>
        <begin position="1"/>
        <end position="20"/>
    </location>
</feature>
<dbReference type="PROSITE" id="PS51257">
    <property type="entry name" value="PROKAR_LIPOPROTEIN"/>
    <property type="match status" value="1"/>
</dbReference>
<dbReference type="STRING" id="29495.EA26_13885"/>
<reference evidence="2 3" key="1">
    <citation type="submission" date="2014-04" db="EMBL/GenBank/DDBJ databases">
        <title>Genome sequencing of Vibrio navarrensis strains.</title>
        <authorList>
            <person name="Gladney L.M."/>
            <person name="Katz L.S."/>
            <person name="Marino-Ramirez L."/>
            <person name="Jordan I.K."/>
        </authorList>
    </citation>
    <scope>NUCLEOTIDE SEQUENCE [LARGE SCALE GENOMIC DNA]</scope>
    <source>
        <strain evidence="2 3">ATCC 51183</strain>
    </source>
</reference>
<dbReference type="eggNOG" id="ENOG50347Q5">
    <property type="taxonomic scope" value="Bacteria"/>
</dbReference>
<evidence type="ECO:0000313" key="3">
    <source>
        <dbReference type="Proteomes" id="UP000029994"/>
    </source>
</evidence>
<accession>A0A099LVU8</accession>
<feature type="chain" id="PRO_5001958366" description="Lipoprotein" evidence="1">
    <location>
        <begin position="21"/>
        <end position="175"/>
    </location>
</feature>